<reference evidence="1 2" key="1">
    <citation type="journal article" date="2012" name="ISME J.">
        <title>Genomic insights to SAR86, an abundant and uncultivated marine bacterial lineage.</title>
        <authorList>
            <person name="Dupont C.L."/>
            <person name="Rusch D.B."/>
            <person name="Yooseph S."/>
            <person name="Lombardo M.J."/>
            <person name="Richter R.A."/>
            <person name="Valas R."/>
            <person name="Novotny M."/>
            <person name="Yee-Greenbaum J."/>
            <person name="Selengut J.D."/>
            <person name="Haft D.H."/>
            <person name="Halpern A.L."/>
            <person name="Lasken R.S."/>
            <person name="Nealson K."/>
            <person name="Friedman R."/>
            <person name="Venter J.C."/>
        </authorList>
    </citation>
    <scope>NUCLEOTIDE SEQUENCE [LARGE SCALE GENOMIC DNA]</scope>
</reference>
<dbReference type="EMBL" id="JH611156">
    <property type="protein sequence ID" value="EJP72258.1"/>
    <property type="molecule type" value="Genomic_DNA"/>
</dbReference>
<dbReference type="HOGENOM" id="CLU_2289698_0_0_6"/>
<dbReference type="Proteomes" id="UP000010305">
    <property type="component" value="Unassembled WGS sequence"/>
</dbReference>
<dbReference type="STRING" id="1123866.NT01SARS_0757"/>
<accession>J5K9S9</accession>
<gene>
    <name evidence="1" type="ORF">NT01SARS_0757</name>
</gene>
<protein>
    <submittedName>
        <fullName evidence="1">Uncharacterized protein</fullName>
    </submittedName>
</protein>
<evidence type="ECO:0000313" key="2">
    <source>
        <dbReference type="Proteomes" id="UP000010305"/>
    </source>
</evidence>
<name>J5K9S9_9GAMM</name>
<proteinExistence type="predicted"/>
<sequence length="101" mass="12477">MYMPKWYKDSSDYTKINLQAWDVYFMLKDLKSRLEFSAVRLKHAIRFHNSRQEKAELRFQQRILNEHLKQINQMLEKNEILRKWSFEKEHGVSCFDLDSYD</sequence>
<dbReference type="AlphaFoldDB" id="J5K9S9"/>
<organism evidence="1 2">
    <name type="scientific">SAR86 cluster bacterium SAR86A</name>
    <dbReference type="NCBI Taxonomy" id="1123866"/>
    <lineage>
        <taxon>Bacteria</taxon>
        <taxon>Pseudomonadati</taxon>
        <taxon>Pseudomonadota</taxon>
        <taxon>Gammaproteobacteria</taxon>
        <taxon>SAR86 cluster</taxon>
    </lineage>
</organism>
<evidence type="ECO:0000313" key="1">
    <source>
        <dbReference type="EMBL" id="EJP72258.1"/>
    </source>
</evidence>